<sequence>MKNMQPKVWSLLWPVSSSTGREDLAEVFSPSSSADILIMWLRRDRRNCLSCPSSTSWFFNRDTMCLFAAATA</sequence>
<gene>
    <name evidence="1" type="ORF">E2C01_005981</name>
</gene>
<dbReference type="EMBL" id="VSRR010000268">
    <property type="protein sequence ID" value="MPC13255.1"/>
    <property type="molecule type" value="Genomic_DNA"/>
</dbReference>
<evidence type="ECO:0000313" key="1">
    <source>
        <dbReference type="EMBL" id="MPC13255.1"/>
    </source>
</evidence>
<dbReference type="Proteomes" id="UP000324222">
    <property type="component" value="Unassembled WGS sequence"/>
</dbReference>
<comment type="caution">
    <text evidence="1">The sequence shown here is derived from an EMBL/GenBank/DDBJ whole genome shotgun (WGS) entry which is preliminary data.</text>
</comment>
<keyword evidence="2" id="KW-1185">Reference proteome</keyword>
<evidence type="ECO:0000313" key="2">
    <source>
        <dbReference type="Proteomes" id="UP000324222"/>
    </source>
</evidence>
<proteinExistence type="predicted"/>
<reference evidence="1 2" key="1">
    <citation type="submission" date="2019-05" db="EMBL/GenBank/DDBJ databases">
        <title>Another draft genome of Portunus trituberculatus and its Hox gene families provides insights of decapod evolution.</title>
        <authorList>
            <person name="Jeong J.-H."/>
            <person name="Song I."/>
            <person name="Kim S."/>
            <person name="Choi T."/>
            <person name="Kim D."/>
            <person name="Ryu S."/>
            <person name="Kim W."/>
        </authorList>
    </citation>
    <scope>NUCLEOTIDE SEQUENCE [LARGE SCALE GENOMIC DNA]</scope>
    <source>
        <tissue evidence="1">Muscle</tissue>
    </source>
</reference>
<name>A0A5B7CVV7_PORTR</name>
<dbReference type="AlphaFoldDB" id="A0A5B7CVV7"/>
<protein>
    <submittedName>
        <fullName evidence="1">Uncharacterized protein</fullName>
    </submittedName>
</protein>
<organism evidence="1 2">
    <name type="scientific">Portunus trituberculatus</name>
    <name type="common">Swimming crab</name>
    <name type="synonym">Neptunus trituberculatus</name>
    <dbReference type="NCBI Taxonomy" id="210409"/>
    <lineage>
        <taxon>Eukaryota</taxon>
        <taxon>Metazoa</taxon>
        <taxon>Ecdysozoa</taxon>
        <taxon>Arthropoda</taxon>
        <taxon>Crustacea</taxon>
        <taxon>Multicrustacea</taxon>
        <taxon>Malacostraca</taxon>
        <taxon>Eumalacostraca</taxon>
        <taxon>Eucarida</taxon>
        <taxon>Decapoda</taxon>
        <taxon>Pleocyemata</taxon>
        <taxon>Brachyura</taxon>
        <taxon>Eubrachyura</taxon>
        <taxon>Portunoidea</taxon>
        <taxon>Portunidae</taxon>
        <taxon>Portuninae</taxon>
        <taxon>Portunus</taxon>
    </lineage>
</organism>
<accession>A0A5B7CVV7</accession>